<feature type="domain" description="Thioredoxin" evidence="1">
    <location>
        <begin position="165"/>
        <end position="346"/>
    </location>
</feature>
<dbReference type="PANTHER" id="PTHR46472:SF1">
    <property type="entry name" value="NUCLEOREDOXIN"/>
    <property type="match status" value="1"/>
</dbReference>
<dbReference type="Proteomes" id="UP000095281">
    <property type="component" value="Unplaced"/>
</dbReference>
<dbReference type="SUPFAM" id="SSF52833">
    <property type="entry name" value="Thioredoxin-like"/>
    <property type="match status" value="1"/>
</dbReference>
<proteinExistence type="predicted"/>
<name>A0A1I8BWH7_MELHA</name>
<dbReference type="AlphaFoldDB" id="A0A1I8BWH7"/>
<evidence type="ECO:0000313" key="3">
    <source>
        <dbReference type="WBParaSite" id="MhA1_Contig705.frz3.gene2"/>
    </source>
</evidence>
<dbReference type="Pfam" id="PF13905">
    <property type="entry name" value="Thioredoxin_8"/>
    <property type="match status" value="1"/>
</dbReference>
<protein>
    <submittedName>
        <fullName evidence="3">Thioredoxin domain-containing protein</fullName>
    </submittedName>
</protein>
<keyword evidence="2" id="KW-1185">Reference proteome</keyword>
<dbReference type="InterPro" id="IPR013766">
    <property type="entry name" value="Thioredoxin_domain"/>
</dbReference>
<dbReference type="GO" id="GO:0005634">
    <property type="term" value="C:nucleus"/>
    <property type="evidence" value="ECO:0007669"/>
    <property type="project" value="TreeGrafter"/>
</dbReference>
<dbReference type="WBParaSite" id="MhA1_Contig705.frz3.gene2">
    <property type="protein sequence ID" value="MhA1_Contig705.frz3.gene2"/>
    <property type="gene ID" value="MhA1_Contig705.frz3.gene2"/>
</dbReference>
<dbReference type="GO" id="GO:0031397">
    <property type="term" value="P:negative regulation of protein ubiquitination"/>
    <property type="evidence" value="ECO:0007669"/>
    <property type="project" value="TreeGrafter"/>
</dbReference>
<dbReference type="PANTHER" id="PTHR46472">
    <property type="entry name" value="NUCLEOREDOXIN"/>
    <property type="match status" value="1"/>
</dbReference>
<accession>A0A1I8BWH7</accession>
<dbReference type="InterPro" id="IPR012336">
    <property type="entry name" value="Thioredoxin-like_fold"/>
</dbReference>
<dbReference type="InterPro" id="IPR036249">
    <property type="entry name" value="Thioredoxin-like_sf"/>
</dbReference>
<dbReference type="PROSITE" id="PS51352">
    <property type="entry name" value="THIOREDOXIN_2"/>
    <property type="match status" value="1"/>
</dbReference>
<sequence length="358" mass="41051">MFNISSFERSIVLKLLSTKQLNDLNQIKQETFTFGELIKSCNYLLFYVFSSFNQTNPLFLQSLQRLFASRKKEVKKKISKSSPAKLKKLFGLGKKTSTENVSINFTEIKVIIIDVEFTLNELNLTSDNLELFFFPSQNYLYKSRLLRSLNFVAAPSLFILDCSELKIISQAYNSLIDDQNCENFPWQFTSPSELLRGTLLLKNCNDGSTENIEFGKIGNGIKGLFFGAKWCPPSKQMSKQLSEIYPKIKEQHPSFEIIFCSYDRSEDSFKEHFGGMPWLALPYKSEKALANTFDVQGIPTFLLLDEDFSLISRNGRNVLLSDPQGYPWKRKSLYELTAHTVHRLSEMASLILFTGNVN</sequence>
<evidence type="ECO:0000313" key="2">
    <source>
        <dbReference type="Proteomes" id="UP000095281"/>
    </source>
</evidence>
<dbReference type="GO" id="GO:0004791">
    <property type="term" value="F:thioredoxin-disulfide reductase (NADPH) activity"/>
    <property type="evidence" value="ECO:0007669"/>
    <property type="project" value="TreeGrafter"/>
</dbReference>
<organism evidence="2 3">
    <name type="scientific">Meloidogyne hapla</name>
    <name type="common">Root-knot nematode worm</name>
    <dbReference type="NCBI Taxonomy" id="6305"/>
    <lineage>
        <taxon>Eukaryota</taxon>
        <taxon>Metazoa</taxon>
        <taxon>Ecdysozoa</taxon>
        <taxon>Nematoda</taxon>
        <taxon>Chromadorea</taxon>
        <taxon>Rhabditida</taxon>
        <taxon>Tylenchina</taxon>
        <taxon>Tylenchomorpha</taxon>
        <taxon>Tylenchoidea</taxon>
        <taxon>Meloidogynidae</taxon>
        <taxon>Meloidogyninae</taxon>
        <taxon>Meloidogyne</taxon>
    </lineage>
</organism>
<reference evidence="3" key="1">
    <citation type="submission" date="2016-11" db="UniProtKB">
        <authorList>
            <consortium name="WormBaseParasite"/>
        </authorList>
    </citation>
    <scope>IDENTIFICATION</scope>
</reference>
<dbReference type="Gene3D" id="3.40.30.10">
    <property type="entry name" value="Glutaredoxin"/>
    <property type="match status" value="1"/>
</dbReference>
<evidence type="ECO:0000259" key="1">
    <source>
        <dbReference type="PROSITE" id="PS51352"/>
    </source>
</evidence>
<dbReference type="GO" id="GO:0030178">
    <property type="term" value="P:negative regulation of Wnt signaling pathway"/>
    <property type="evidence" value="ECO:0007669"/>
    <property type="project" value="TreeGrafter"/>
</dbReference>